<dbReference type="Proteomes" id="UP001054837">
    <property type="component" value="Unassembled WGS sequence"/>
</dbReference>
<keyword evidence="2" id="KW-1185">Reference proteome</keyword>
<organism evidence="1 2">
    <name type="scientific">Caerostris darwini</name>
    <dbReference type="NCBI Taxonomy" id="1538125"/>
    <lineage>
        <taxon>Eukaryota</taxon>
        <taxon>Metazoa</taxon>
        <taxon>Ecdysozoa</taxon>
        <taxon>Arthropoda</taxon>
        <taxon>Chelicerata</taxon>
        <taxon>Arachnida</taxon>
        <taxon>Araneae</taxon>
        <taxon>Araneomorphae</taxon>
        <taxon>Entelegynae</taxon>
        <taxon>Araneoidea</taxon>
        <taxon>Araneidae</taxon>
        <taxon>Caerostris</taxon>
    </lineage>
</organism>
<dbReference type="EMBL" id="BPLQ01005302">
    <property type="protein sequence ID" value="GIY13992.1"/>
    <property type="molecule type" value="Genomic_DNA"/>
</dbReference>
<comment type="caution">
    <text evidence="1">The sequence shown here is derived from an EMBL/GenBank/DDBJ whole genome shotgun (WGS) entry which is preliminary data.</text>
</comment>
<accession>A0AAV4R133</accession>
<evidence type="ECO:0000313" key="2">
    <source>
        <dbReference type="Proteomes" id="UP001054837"/>
    </source>
</evidence>
<gene>
    <name evidence="1" type="ORF">CDAR_281561</name>
</gene>
<name>A0AAV4R133_9ARAC</name>
<sequence length="155" mass="17502">MHGITCFSDSMCNPRRGVALELFGQKMAILSGAEHTMEFNEYFSEVEKRTGTPVEQHSSIFRNGKLSPYFQQFSPSQFDFQDPSTSDSIHSQHVFPYIRSKWENGSEDGCTSGHSVALKVSGFRCLFIFYVDGIGMREKLILGIFLPLLLLFLTA</sequence>
<dbReference type="AlphaFoldDB" id="A0AAV4R133"/>
<reference evidence="1 2" key="1">
    <citation type="submission" date="2021-06" db="EMBL/GenBank/DDBJ databases">
        <title>Caerostris darwini draft genome.</title>
        <authorList>
            <person name="Kono N."/>
            <person name="Arakawa K."/>
        </authorList>
    </citation>
    <scope>NUCLEOTIDE SEQUENCE [LARGE SCALE GENOMIC DNA]</scope>
</reference>
<proteinExistence type="predicted"/>
<protein>
    <submittedName>
        <fullName evidence="1">Uncharacterized protein</fullName>
    </submittedName>
</protein>
<evidence type="ECO:0000313" key="1">
    <source>
        <dbReference type="EMBL" id="GIY13992.1"/>
    </source>
</evidence>